<sequence length="825" mass="91613">MAVSVHVASCSFLRLSCRSDHELFAPSYVRSNKKRSSKLLRCFPHCCPDHAPRSYCGCSLHVLVTFESAGDAAAADRNEDFVVCARFESTATGASSRAGDIVSAMQRDDIVTLPSSVLLPPGDSESDWVRAEKAGDSHQQEFPKNTILYVLNNHRSPQWYYGYDSGSTKTQREMKHVLAVVVARQSSPSFTMVSYRRQSNVRRRERENARDPPDVTRDLDEISQDNESGAAGDGELSEQSMPQTSELPDRAGSAMAHSLMSMDPSRATSHLQVDVECDGSQAESRTVDELGVADEENPFSSAPPPGLEPPRQTLRCHFCQGPLVEPPHHAAHVRHDTLERLQMMLIVRFFLRYTPLGDFSFHFNEMDSRIRRNMLASLSPFGQLRQGAEPLARELLANIRSSFSLACFSSRPSHSDVSNSKNVSGREQTVLRSCADLLLDAFSSIRVQQILASIGAIQVDTEEQACTDSESCEQFGQLIADIFDEFTHLLADRCSNRNSRFATYSCDGINYCHANIPHLVDDILSLVYADPKYQPLRTTASALLLGKDDAMEIAAHELFRAFELQQQQVCNSLPDLSPQFDSFYGRHSSAAPAELARTQPGFELEKDDHNSLSTSNEKWTRRWFLEPTSIRITPLSPQMDEDYGNDVFSASDPSLLSVLGMIHDFASIDIFLENLQLSVGSSMKGTDQERTVFALDGHAHPFKILPNGVVVAAGVALFGDRWGLNEYQGRISDDRLSIDLLLTVLPLQDSGNTDKPWSVQRVHVRVALDDERDGEESFSMFAQFATVRDTPPPHHSWPPNAQSDIEVKLSRTPTLKVHAVFVGAA</sequence>
<dbReference type="EMBL" id="QXFW01001682">
    <property type="protein sequence ID" value="KAE8987272.1"/>
    <property type="molecule type" value="Genomic_DNA"/>
</dbReference>
<dbReference type="EMBL" id="QXGA01001682">
    <property type="protein sequence ID" value="KAE9113045.1"/>
    <property type="molecule type" value="Genomic_DNA"/>
</dbReference>
<reference evidence="11 12" key="1">
    <citation type="submission" date="2018-08" db="EMBL/GenBank/DDBJ databases">
        <title>Genomic investigation of the strawberry pathogen Phytophthora fragariae indicates pathogenicity is determined by transcriptional variation in three key races.</title>
        <authorList>
            <person name="Adams T.M."/>
            <person name="Armitage A.D."/>
            <person name="Sobczyk M.K."/>
            <person name="Bates H.J."/>
            <person name="Dunwell J.M."/>
            <person name="Nellist C.F."/>
            <person name="Harrison R.J."/>
        </authorList>
    </citation>
    <scope>NUCLEOTIDE SEQUENCE [LARGE SCALE GENOMIC DNA]</scope>
    <source>
        <strain evidence="10 13">A4</strain>
        <strain evidence="9 14">BC-1</strain>
        <strain evidence="8 18">BC-23</strain>
        <strain evidence="7 12">NOV-27</strain>
        <strain evidence="6 15">NOV-5</strain>
        <strain evidence="5 16">NOV-71</strain>
        <strain evidence="2 11">NOV-9</strain>
        <strain evidence="4 19">ONT-3</strain>
        <strain evidence="3 17">SCRP245</strain>
    </source>
</reference>
<dbReference type="Proteomes" id="UP000440367">
    <property type="component" value="Unassembled WGS sequence"/>
</dbReference>
<dbReference type="EMBL" id="QXFX01001717">
    <property type="protein sequence ID" value="KAE9085821.1"/>
    <property type="molecule type" value="Genomic_DNA"/>
</dbReference>
<dbReference type="OrthoDB" id="99548at2759"/>
<dbReference type="Proteomes" id="UP000440732">
    <property type="component" value="Unassembled WGS sequence"/>
</dbReference>
<comment type="caution">
    <text evidence="7">The sequence shown here is derived from an EMBL/GenBank/DDBJ whole genome shotgun (WGS) entry which is preliminary data.</text>
</comment>
<dbReference type="AlphaFoldDB" id="A0A6A3WUA5"/>
<evidence type="ECO:0000313" key="18">
    <source>
        <dbReference type="Proteomes" id="UP000476176"/>
    </source>
</evidence>
<dbReference type="Proteomes" id="UP000488956">
    <property type="component" value="Unassembled WGS sequence"/>
</dbReference>
<evidence type="ECO:0000313" key="16">
    <source>
        <dbReference type="Proteomes" id="UP000441208"/>
    </source>
</evidence>
<evidence type="ECO:0000313" key="17">
    <source>
        <dbReference type="Proteomes" id="UP000460718"/>
    </source>
</evidence>
<evidence type="ECO:0000313" key="15">
    <source>
        <dbReference type="Proteomes" id="UP000440732"/>
    </source>
</evidence>
<keyword evidence="12" id="KW-1185">Reference proteome</keyword>
<dbReference type="Proteomes" id="UP000476176">
    <property type="component" value="Unassembled WGS sequence"/>
</dbReference>
<proteinExistence type="predicted"/>
<evidence type="ECO:0000313" key="13">
    <source>
        <dbReference type="Proteomes" id="UP000437068"/>
    </source>
</evidence>
<dbReference type="Proteomes" id="UP000429523">
    <property type="component" value="Unassembled WGS sequence"/>
</dbReference>
<name>A0A6A3WUA5_9STRA</name>
<evidence type="ECO:0000313" key="2">
    <source>
        <dbReference type="EMBL" id="KAE8927958.1"/>
    </source>
</evidence>
<gene>
    <name evidence="10" type="ORF">PF001_g20016</name>
    <name evidence="9" type="ORF">PF002_g22067</name>
    <name evidence="8" type="ORF">PF004_g19721</name>
    <name evidence="7" type="ORF">PF005_g20867</name>
    <name evidence="6" type="ORF">PF006_g19844</name>
    <name evidence="5" type="ORF">PF007_g20957</name>
    <name evidence="2" type="ORF">PF009_g21883</name>
    <name evidence="4" type="ORF">PF010_g20320</name>
    <name evidence="3" type="ORF">PF011_g19643</name>
</gene>
<dbReference type="Proteomes" id="UP000441208">
    <property type="component" value="Unassembled WGS sequence"/>
</dbReference>
<dbReference type="EMBL" id="QXGB01001730">
    <property type="protein sequence ID" value="KAE9186354.1"/>
    <property type="molecule type" value="Genomic_DNA"/>
</dbReference>
<dbReference type="Proteomes" id="UP000433483">
    <property type="component" value="Unassembled WGS sequence"/>
</dbReference>
<dbReference type="Proteomes" id="UP000460718">
    <property type="component" value="Unassembled WGS sequence"/>
</dbReference>
<dbReference type="EMBL" id="QXGE01001685">
    <property type="protein sequence ID" value="KAE9289484.1"/>
    <property type="molecule type" value="Genomic_DNA"/>
</dbReference>
<protein>
    <submittedName>
        <fullName evidence="7">Uncharacterized protein</fullName>
    </submittedName>
</protein>
<evidence type="ECO:0000313" key="4">
    <source>
        <dbReference type="EMBL" id="KAE9085821.1"/>
    </source>
</evidence>
<dbReference type="EMBL" id="QXGF01001763">
    <property type="protein sequence ID" value="KAE8927958.1"/>
    <property type="molecule type" value="Genomic_DNA"/>
</dbReference>
<evidence type="ECO:0000313" key="19">
    <source>
        <dbReference type="Proteomes" id="UP000488956"/>
    </source>
</evidence>
<evidence type="ECO:0000256" key="1">
    <source>
        <dbReference type="SAM" id="MobiDB-lite"/>
    </source>
</evidence>
<evidence type="ECO:0000313" key="5">
    <source>
        <dbReference type="EMBL" id="KAE9085938.1"/>
    </source>
</evidence>
<evidence type="ECO:0000313" key="8">
    <source>
        <dbReference type="EMBL" id="KAE9197824.1"/>
    </source>
</evidence>
<evidence type="ECO:0000313" key="6">
    <source>
        <dbReference type="EMBL" id="KAE9113045.1"/>
    </source>
</evidence>
<evidence type="ECO:0000313" key="11">
    <source>
        <dbReference type="Proteomes" id="UP000429523"/>
    </source>
</evidence>
<dbReference type="EMBL" id="QXFZ01001724">
    <property type="protein sequence ID" value="KAE9085938.1"/>
    <property type="molecule type" value="Genomic_DNA"/>
</dbReference>
<accession>A0A6A3WUA5</accession>
<dbReference type="EMBL" id="QXGD01001754">
    <property type="protein sequence ID" value="KAE9199712.1"/>
    <property type="molecule type" value="Genomic_DNA"/>
</dbReference>
<dbReference type="EMBL" id="QXGC01001693">
    <property type="protein sequence ID" value="KAE9197824.1"/>
    <property type="molecule type" value="Genomic_DNA"/>
</dbReference>
<evidence type="ECO:0000313" key="3">
    <source>
        <dbReference type="EMBL" id="KAE8987272.1"/>
    </source>
</evidence>
<feature type="compositionally biased region" description="Basic and acidic residues" evidence="1">
    <location>
        <begin position="202"/>
        <end position="220"/>
    </location>
</feature>
<dbReference type="Proteomes" id="UP000437068">
    <property type="component" value="Unassembled WGS sequence"/>
</dbReference>
<feature type="compositionally biased region" description="Polar residues" evidence="1">
    <location>
        <begin position="237"/>
        <end position="246"/>
    </location>
</feature>
<evidence type="ECO:0000313" key="10">
    <source>
        <dbReference type="EMBL" id="KAE9289484.1"/>
    </source>
</evidence>
<evidence type="ECO:0000313" key="9">
    <source>
        <dbReference type="EMBL" id="KAE9199712.1"/>
    </source>
</evidence>
<feature type="region of interest" description="Disordered" evidence="1">
    <location>
        <begin position="194"/>
        <end position="255"/>
    </location>
</feature>
<evidence type="ECO:0000313" key="14">
    <source>
        <dbReference type="Proteomes" id="UP000440367"/>
    </source>
</evidence>
<organism evidence="7 12">
    <name type="scientific">Phytophthora fragariae</name>
    <dbReference type="NCBI Taxonomy" id="53985"/>
    <lineage>
        <taxon>Eukaryota</taxon>
        <taxon>Sar</taxon>
        <taxon>Stramenopiles</taxon>
        <taxon>Oomycota</taxon>
        <taxon>Peronosporomycetes</taxon>
        <taxon>Peronosporales</taxon>
        <taxon>Peronosporaceae</taxon>
        <taxon>Phytophthora</taxon>
    </lineage>
</organism>
<evidence type="ECO:0000313" key="12">
    <source>
        <dbReference type="Proteomes" id="UP000433483"/>
    </source>
</evidence>
<evidence type="ECO:0000313" key="7">
    <source>
        <dbReference type="EMBL" id="KAE9186354.1"/>
    </source>
</evidence>